<organism evidence="1">
    <name type="scientific">termite gut metagenome</name>
    <dbReference type="NCBI Taxonomy" id="433724"/>
    <lineage>
        <taxon>unclassified sequences</taxon>
        <taxon>metagenomes</taxon>
        <taxon>organismal metagenomes</taxon>
    </lineage>
</organism>
<dbReference type="AlphaFoldDB" id="A0A5J4Q586"/>
<sequence length="202" mass="23120">MKESWLITSGQGEILPNEIKYIPHKTKNEMGQEINGVTFISSNIYFKEGEITFKVKLGDIWGMCCIYLDQSLSIFMNCYGKVFGISTSSNETKKWELLSGSVDIGQIDIDKEYSMKILTRGSHVVLYVNDIIAADTTYQLKGDQLVLSFLSSKEISIKDFNVKSNNPEAFVIMQFSDEYNDLYNELTLLQRYYDGFIFLNIV</sequence>
<accession>A0A5J4Q586</accession>
<evidence type="ECO:0008006" key="2">
    <source>
        <dbReference type="Google" id="ProtNLM"/>
    </source>
</evidence>
<protein>
    <recommendedName>
        <fullName evidence="2">3-keto-disaccharide hydrolase domain-containing protein</fullName>
    </recommendedName>
</protein>
<name>A0A5J4Q586_9ZZZZ</name>
<proteinExistence type="predicted"/>
<reference evidence="1" key="1">
    <citation type="submission" date="2019-03" db="EMBL/GenBank/DDBJ databases">
        <title>Single cell metagenomics reveals metabolic interactions within the superorganism composed of flagellate Streblomastix strix and complex community of Bacteroidetes bacteria on its surface.</title>
        <authorList>
            <person name="Treitli S.C."/>
            <person name="Kolisko M."/>
            <person name="Husnik F."/>
            <person name="Keeling P."/>
            <person name="Hampl V."/>
        </authorList>
    </citation>
    <scope>NUCLEOTIDE SEQUENCE</scope>
    <source>
        <strain evidence="1">STM</strain>
    </source>
</reference>
<comment type="caution">
    <text evidence="1">The sequence shown here is derived from an EMBL/GenBank/DDBJ whole genome shotgun (WGS) entry which is preliminary data.</text>
</comment>
<evidence type="ECO:0000313" key="1">
    <source>
        <dbReference type="EMBL" id="KAA6316935.1"/>
    </source>
</evidence>
<gene>
    <name evidence="1" type="ORF">EZS27_032833</name>
</gene>
<dbReference type="EMBL" id="SNRY01004699">
    <property type="protein sequence ID" value="KAA6316935.1"/>
    <property type="molecule type" value="Genomic_DNA"/>
</dbReference>